<feature type="region of interest" description="Disordered" evidence="1">
    <location>
        <begin position="64"/>
        <end position="99"/>
    </location>
</feature>
<gene>
    <name evidence="3" type="ORF">PCL_03198</name>
    <name evidence="2" type="ORF">Purlil1_641</name>
</gene>
<sequence length="149" mass="16553">MSVPSSQGAQRLLQPFSRCVSHWNLPLHLHLHLHLLSSPHSPRSERLIIIAANERTARHLMQARPPVPSPKARPPALLPNHPHRNAAHRIDAPGSRSAHARHRHYAALASHRRKKAVANHHQAPPPLSSFTTLRVSPLPAGSLWHVHPA</sequence>
<evidence type="ECO:0000313" key="2">
    <source>
        <dbReference type="EMBL" id="KAK4094945.1"/>
    </source>
</evidence>
<keyword evidence="5" id="KW-1185">Reference proteome</keyword>
<name>A0A2U3DYU6_PURLI</name>
<dbReference type="AlphaFoldDB" id="A0A2U3DYU6"/>
<reference evidence="3 4" key="2">
    <citation type="journal article" date="2016" name="Front. Microbiol.">
        <title>Genome and transcriptome sequences reveal the specific parasitism of the nematophagous Purpureocillium lilacinum 36-1.</title>
        <authorList>
            <person name="Xie J."/>
            <person name="Li S."/>
            <person name="Mo C."/>
            <person name="Xiao X."/>
            <person name="Peng D."/>
            <person name="Wang G."/>
            <person name="Xiao Y."/>
        </authorList>
    </citation>
    <scope>NUCLEOTIDE SEQUENCE [LARGE SCALE GENOMIC DNA]</scope>
    <source>
        <strain evidence="3 4">36-1</strain>
    </source>
</reference>
<evidence type="ECO:0000256" key="1">
    <source>
        <dbReference type="SAM" id="MobiDB-lite"/>
    </source>
</evidence>
<reference evidence="2" key="3">
    <citation type="submission" date="2023-11" db="EMBL/GenBank/DDBJ databases">
        <authorList>
            <person name="Beijen E."/>
            <person name="Ohm R.A."/>
        </authorList>
    </citation>
    <scope>NUCLEOTIDE SEQUENCE</scope>
    <source>
        <strain evidence="2">CBS 150709</strain>
    </source>
</reference>
<proteinExistence type="predicted"/>
<dbReference type="Proteomes" id="UP001287286">
    <property type="component" value="Unassembled WGS sequence"/>
</dbReference>
<evidence type="ECO:0000313" key="4">
    <source>
        <dbReference type="Proteomes" id="UP000245956"/>
    </source>
</evidence>
<protein>
    <submittedName>
        <fullName evidence="3">Uncharacterized protein</fullName>
    </submittedName>
</protein>
<evidence type="ECO:0000313" key="5">
    <source>
        <dbReference type="Proteomes" id="UP001287286"/>
    </source>
</evidence>
<dbReference type="Proteomes" id="UP000245956">
    <property type="component" value="Unassembled WGS sequence"/>
</dbReference>
<dbReference type="EMBL" id="JAWRVI010000002">
    <property type="protein sequence ID" value="KAK4094945.1"/>
    <property type="molecule type" value="Genomic_DNA"/>
</dbReference>
<evidence type="ECO:0000313" key="3">
    <source>
        <dbReference type="EMBL" id="PWI67430.1"/>
    </source>
</evidence>
<reference evidence="3" key="1">
    <citation type="submission" date="2015-05" db="EMBL/GenBank/DDBJ databases">
        <authorList>
            <person name="Wang D.B."/>
            <person name="Wang M."/>
        </authorList>
    </citation>
    <scope>NUCLEOTIDE SEQUENCE</scope>
    <source>
        <strain evidence="3">36-1</strain>
    </source>
</reference>
<dbReference type="EMBL" id="LCWV01000019">
    <property type="protein sequence ID" value="PWI67430.1"/>
    <property type="molecule type" value="Genomic_DNA"/>
</dbReference>
<reference evidence="2 5" key="4">
    <citation type="journal article" date="2024" name="Microbiol. Resour. Announc.">
        <title>Genome annotations for the ascomycete fungi Trichoderma harzianum, Trichoderma aggressivum, and Purpureocillium lilacinum.</title>
        <authorList>
            <person name="Beijen E.P.W."/>
            <person name="Ohm R.A."/>
        </authorList>
    </citation>
    <scope>NUCLEOTIDE SEQUENCE [LARGE SCALE GENOMIC DNA]</scope>
    <source>
        <strain evidence="2 5">CBS 150709</strain>
    </source>
</reference>
<comment type="caution">
    <text evidence="3">The sequence shown here is derived from an EMBL/GenBank/DDBJ whole genome shotgun (WGS) entry which is preliminary data.</text>
</comment>
<feature type="compositionally biased region" description="Pro residues" evidence="1">
    <location>
        <begin position="65"/>
        <end position="77"/>
    </location>
</feature>
<organism evidence="3 4">
    <name type="scientific">Purpureocillium lilacinum</name>
    <name type="common">Paecilomyces lilacinus</name>
    <dbReference type="NCBI Taxonomy" id="33203"/>
    <lineage>
        <taxon>Eukaryota</taxon>
        <taxon>Fungi</taxon>
        <taxon>Dikarya</taxon>
        <taxon>Ascomycota</taxon>
        <taxon>Pezizomycotina</taxon>
        <taxon>Sordariomycetes</taxon>
        <taxon>Hypocreomycetidae</taxon>
        <taxon>Hypocreales</taxon>
        <taxon>Ophiocordycipitaceae</taxon>
        <taxon>Purpureocillium</taxon>
    </lineage>
</organism>
<accession>A0A2U3DYU6</accession>